<dbReference type="EMBL" id="CAJZBQ010000003">
    <property type="protein sequence ID" value="CAG9310863.1"/>
    <property type="molecule type" value="Genomic_DNA"/>
</dbReference>
<feature type="chain" id="PRO_5043998164" evidence="1">
    <location>
        <begin position="21"/>
        <end position="180"/>
    </location>
</feature>
<feature type="signal peptide" evidence="1">
    <location>
        <begin position="1"/>
        <end position="20"/>
    </location>
</feature>
<proteinExistence type="predicted"/>
<dbReference type="PANTHER" id="PTHR38742:SF1">
    <property type="entry name" value="SECRETED PROTEIN C"/>
    <property type="match status" value="1"/>
</dbReference>
<keyword evidence="1" id="KW-0732">Signal</keyword>
<organism evidence="2 3">
    <name type="scientific">Blepharisma stoltei</name>
    <dbReference type="NCBI Taxonomy" id="1481888"/>
    <lineage>
        <taxon>Eukaryota</taxon>
        <taxon>Sar</taxon>
        <taxon>Alveolata</taxon>
        <taxon>Ciliophora</taxon>
        <taxon>Postciliodesmatophora</taxon>
        <taxon>Heterotrichea</taxon>
        <taxon>Heterotrichida</taxon>
        <taxon>Blepharismidae</taxon>
        <taxon>Blepharisma</taxon>
    </lineage>
</organism>
<evidence type="ECO:0000256" key="1">
    <source>
        <dbReference type="SAM" id="SignalP"/>
    </source>
</evidence>
<evidence type="ECO:0000313" key="3">
    <source>
        <dbReference type="Proteomes" id="UP001162131"/>
    </source>
</evidence>
<accession>A0AAU9I653</accession>
<dbReference type="AlphaFoldDB" id="A0AAU9I653"/>
<dbReference type="Proteomes" id="UP001162131">
    <property type="component" value="Unassembled WGS sequence"/>
</dbReference>
<dbReference type="PANTHER" id="PTHR38742">
    <property type="entry name" value="PROTEIN GP17"/>
    <property type="match status" value="1"/>
</dbReference>
<protein>
    <submittedName>
        <fullName evidence="2">Uncharacterized protein</fullName>
    </submittedName>
</protein>
<evidence type="ECO:0000313" key="2">
    <source>
        <dbReference type="EMBL" id="CAG9310863.1"/>
    </source>
</evidence>
<sequence length="180" mass="20399">MRALVLAFLIGIAIETRTYGGAFGKTIPNESETYQIIQGLLEGFPTEAHISEIKDCLYGADQISENFAQAVTSYRASTKESVIEALRYLGEAISQVPKFLECNPVERDLMKVYHSLNVFRNPLTFDFVGNKSIKVNEREIYWYLNEAIKFYEAKKWRDFGFYLGTCFGLVCGSGIQVIGY</sequence>
<reference evidence="2" key="1">
    <citation type="submission" date="2021-09" db="EMBL/GenBank/DDBJ databases">
        <authorList>
            <consortium name="AG Swart"/>
            <person name="Singh M."/>
            <person name="Singh A."/>
            <person name="Seah K."/>
            <person name="Emmerich C."/>
        </authorList>
    </citation>
    <scope>NUCLEOTIDE SEQUENCE</scope>
    <source>
        <strain evidence="2">ATCC30299</strain>
    </source>
</reference>
<name>A0AAU9I653_9CILI</name>
<gene>
    <name evidence="2" type="ORF">BSTOLATCC_MIC2577</name>
</gene>
<keyword evidence="3" id="KW-1185">Reference proteome</keyword>
<comment type="caution">
    <text evidence="2">The sequence shown here is derived from an EMBL/GenBank/DDBJ whole genome shotgun (WGS) entry which is preliminary data.</text>
</comment>